<feature type="transmembrane region" description="Helical" evidence="5">
    <location>
        <begin position="137"/>
        <end position="164"/>
    </location>
</feature>
<dbReference type="EMBL" id="METP01000034">
    <property type="protein sequence ID" value="OGC05767.1"/>
    <property type="molecule type" value="Genomic_DNA"/>
</dbReference>
<dbReference type="AlphaFoldDB" id="A0A1F4RC76"/>
<comment type="similarity">
    <text evidence="5">Belongs to the ABC-2 integral membrane protein family.</text>
</comment>
<comment type="caution">
    <text evidence="7">The sequence shown here is derived from an EMBL/GenBank/DDBJ whole genome shotgun (WGS) entry which is preliminary data.</text>
</comment>
<evidence type="ECO:0000256" key="1">
    <source>
        <dbReference type="ARBA" id="ARBA00004141"/>
    </source>
</evidence>
<evidence type="ECO:0000313" key="7">
    <source>
        <dbReference type="EMBL" id="OGC05767.1"/>
    </source>
</evidence>
<keyword evidence="3 5" id="KW-1133">Transmembrane helix</keyword>
<dbReference type="InterPro" id="IPR013525">
    <property type="entry name" value="ABC2_TM"/>
</dbReference>
<keyword evidence="5" id="KW-0813">Transport</keyword>
<keyword evidence="2 5" id="KW-0812">Transmembrane</keyword>
<evidence type="ECO:0000256" key="5">
    <source>
        <dbReference type="RuleBase" id="RU361157"/>
    </source>
</evidence>
<feature type="transmembrane region" description="Helical" evidence="5">
    <location>
        <begin position="25"/>
        <end position="48"/>
    </location>
</feature>
<sequence>MVELRAIYILWLREVKKFLRAKERIIGSVAMPVMFMMFFGFGFSHTSIPGIDGKINYIDFLVPGMIGMNMLFSSMFAGISVLWDKEFGFLKEIMVAPVSRVSIALGRIAGGATTGLVQGLLLFIISFFFGFRLQPGVNIIVAVVMMIIFMTLIAFSFLSLGLSFATNMRDAQGFELIINFVMFPLFFLSGAVSPISNLPIWLRALSYANPLTYGVDGLRSVLVGASMFSLFFDLIVCSFSAIAMVSLAAFFFERSESI</sequence>
<dbReference type="PROSITE" id="PS51012">
    <property type="entry name" value="ABC_TM2"/>
    <property type="match status" value="1"/>
</dbReference>
<evidence type="ECO:0000313" key="8">
    <source>
        <dbReference type="Proteomes" id="UP000176938"/>
    </source>
</evidence>
<dbReference type="InterPro" id="IPR051784">
    <property type="entry name" value="Nod_factor_ABC_transporter"/>
</dbReference>
<feature type="transmembrane region" description="Helical" evidence="5">
    <location>
        <begin position="104"/>
        <end position="131"/>
    </location>
</feature>
<feature type="transmembrane region" description="Helical" evidence="5">
    <location>
        <begin position="222"/>
        <end position="252"/>
    </location>
</feature>
<dbReference type="GO" id="GO:0043190">
    <property type="term" value="C:ATP-binding cassette (ABC) transporter complex"/>
    <property type="evidence" value="ECO:0007669"/>
    <property type="project" value="InterPro"/>
</dbReference>
<keyword evidence="5" id="KW-1003">Cell membrane</keyword>
<dbReference type="Proteomes" id="UP000176938">
    <property type="component" value="Unassembled WGS sequence"/>
</dbReference>
<accession>A0A1F4RC76</accession>
<dbReference type="InterPro" id="IPR000412">
    <property type="entry name" value="ABC_2_transport"/>
</dbReference>
<keyword evidence="4 5" id="KW-0472">Membrane</keyword>
<dbReference type="PRINTS" id="PR00164">
    <property type="entry name" value="ABC2TRNSPORT"/>
</dbReference>
<dbReference type="InterPro" id="IPR047817">
    <property type="entry name" value="ABC2_TM_bact-type"/>
</dbReference>
<gene>
    <name evidence="7" type="ORF">A3H38_03960</name>
</gene>
<dbReference type="PANTHER" id="PTHR43229:SF2">
    <property type="entry name" value="NODULATION PROTEIN J"/>
    <property type="match status" value="1"/>
</dbReference>
<feature type="transmembrane region" description="Helical" evidence="5">
    <location>
        <begin position="60"/>
        <end position="83"/>
    </location>
</feature>
<organism evidence="7 8">
    <name type="scientific">candidate division WOR-1 bacterium RIFCSPLOWO2_02_FULL_46_20</name>
    <dbReference type="NCBI Taxonomy" id="1802567"/>
    <lineage>
        <taxon>Bacteria</taxon>
        <taxon>Bacillati</taxon>
        <taxon>Saganbacteria</taxon>
    </lineage>
</organism>
<reference evidence="7 8" key="1">
    <citation type="journal article" date="2016" name="Nat. Commun.">
        <title>Thousands of microbial genomes shed light on interconnected biogeochemical processes in an aquifer system.</title>
        <authorList>
            <person name="Anantharaman K."/>
            <person name="Brown C.T."/>
            <person name="Hug L.A."/>
            <person name="Sharon I."/>
            <person name="Castelle C.J."/>
            <person name="Probst A.J."/>
            <person name="Thomas B.C."/>
            <person name="Singh A."/>
            <person name="Wilkins M.J."/>
            <person name="Karaoz U."/>
            <person name="Brodie E.L."/>
            <person name="Williams K.H."/>
            <person name="Hubbard S.S."/>
            <person name="Banfield J.F."/>
        </authorList>
    </citation>
    <scope>NUCLEOTIDE SEQUENCE [LARGE SCALE GENOMIC DNA]</scope>
</reference>
<protein>
    <recommendedName>
        <fullName evidence="5">Transport permease protein</fullName>
    </recommendedName>
</protein>
<evidence type="ECO:0000259" key="6">
    <source>
        <dbReference type="PROSITE" id="PS51012"/>
    </source>
</evidence>
<evidence type="ECO:0000256" key="2">
    <source>
        <dbReference type="ARBA" id="ARBA00022692"/>
    </source>
</evidence>
<dbReference type="GO" id="GO:0140359">
    <property type="term" value="F:ABC-type transporter activity"/>
    <property type="evidence" value="ECO:0007669"/>
    <property type="project" value="InterPro"/>
</dbReference>
<evidence type="ECO:0000256" key="4">
    <source>
        <dbReference type="ARBA" id="ARBA00023136"/>
    </source>
</evidence>
<feature type="transmembrane region" description="Helical" evidence="5">
    <location>
        <begin position="176"/>
        <end position="202"/>
    </location>
</feature>
<proteinExistence type="inferred from homology"/>
<name>A0A1F4RC76_UNCSA</name>
<dbReference type="PANTHER" id="PTHR43229">
    <property type="entry name" value="NODULATION PROTEIN J"/>
    <property type="match status" value="1"/>
</dbReference>
<dbReference type="Pfam" id="PF01061">
    <property type="entry name" value="ABC2_membrane"/>
    <property type="match status" value="1"/>
</dbReference>
<comment type="subcellular location">
    <subcellularLocation>
        <location evidence="5">Cell membrane</location>
        <topology evidence="5">Multi-pass membrane protein</topology>
    </subcellularLocation>
    <subcellularLocation>
        <location evidence="1">Membrane</location>
        <topology evidence="1">Multi-pass membrane protein</topology>
    </subcellularLocation>
</comment>
<dbReference type="PIRSF" id="PIRSF006648">
    <property type="entry name" value="DrrB"/>
    <property type="match status" value="1"/>
</dbReference>
<evidence type="ECO:0000256" key="3">
    <source>
        <dbReference type="ARBA" id="ARBA00022989"/>
    </source>
</evidence>
<feature type="domain" description="ABC transmembrane type-2" evidence="6">
    <location>
        <begin position="23"/>
        <end position="255"/>
    </location>
</feature>